<protein>
    <recommendedName>
        <fullName evidence="5">BPTI/Kunitz inhibitor domain-containing protein</fullName>
    </recommendedName>
</protein>
<dbReference type="FunFam" id="4.10.410.10:FF:000002">
    <property type="entry name" value="WAP, follistatin/kazal, immunoglobulin, kunitz and netrin domain-containing 2"/>
    <property type="match status" value="1"/>
</dbReference>
<dbReference type="PROSITE" id="PS50279">
    <property type="entry name" value="BPTI_KUNITZ_2"/>
    <property type="match status" value="6"/>
</dbReference>
<name>A0A0X3P7B9_SCHSO</name>
<reference evidence="6" key="1">
    <citation type="submission" date="2016-01" db="EMBL/GenBank/DDBJ databases">
        <title>Reference transcriptome for the parasite Schistocephalus solidus: insights into the molecular evolution of parasitism.</title>
        <authorList>
            <person name="Hebert F.O."/>
            <person name="Grambauer S."/>
            <person name="Barber I."/>
            <person name="Landry C.R."/>
            <person name="Aubin-Horth N."/>
        </authorList>
    </citation>
    <scope>NUCLEOTIDE SEQUENCE</scope>
</reference>
<keyword evidence="4" id="KW-0472">Membrane</keyword>
<evidence type="ECO:0000256" key="3">
    <source>
        <dbReference type="ARBA" id="ARBA00023157"/>
    </source>
</evidence>
<keyword evidence="3" id="KW-1015">Disulfide bond</keyword>
<feature type="domain" description="BPTI/Kunitz inhibitor" evidence="5">
    <location>
        <begin position="354"/>
        <end position="404"/>
    </location>
</feature>
<accession>A0A0X3P7B9</accession>
<sequence>MITNKHTDTHCITSGNKLFYAAVTGRDHSQIVTMGRIGSQHTIRVQSSNSKTGCCLKFFVTILAITVIVLVGVIIWLIYRAPTASDGSAYLFQSGPSTASGGFIEDAVCKLPKDVGPCRGALLRYYFNYETKRCDEFIYGGCKGNANNFQTILECQELCMKPATKIAKTDVCKLPQDVGPCKAMIPRFAYDDNLKACVPFTYGGCQGNGNNFETKEQCEAKCMALTDNACKQPIKVGPCLALIPRYGFDPTVGKCVQFMYGGCEQNENNFETLEACQEICQAAKAEETDVCKLPQDVGPCKARIQRITYDDTIKACVPFTYGGCQGNGNNFETKEECEKKCVAKASTTEETDVCKLPQYVGPCRARIQRFAYDANLKACVPFTYGGCQGNGNNFETKEQCEAKCMGSLPYVQGKGLPERCTLPLSKGPCNMHWRRYAYSSQDNTCRLFIYGGCQGNENNFATREECERECKRPS</sequence>
<evidence type="ECO:0000259" key="5">
    <source>
        <dbReference type="PROSITE" id="PS50279"/>
    </source>
</evidence>
<dbReference type="InterPro" id="IPR020901">
    <property type="entry name" value="Prtase_inh_Kunz-CS"/>
</dbReference>
<evidence type="ECO:0000256" key="2">
    <source>
        <dbReference type="ARBA" id="ARBA00022900"/>
    </source>
</evidence>
<feature type="transmembrane region" description="Helical" evidence="4">
    <location>
        <begin position="58"/>
        <end position="79"/>
    </location>
</feature>
<evidence type="ECO:0000256" key="1">
    <source>
        <dbReference type="ARBA" id="ARBA00022690"/>
    </source>
</evidence>
<dbReference type="PROSITE" id="PS00280">
    <property type="entry name" value="BPTI_KUNITZ_1"/>
    <property type="match status" value="4"/>
</dbReference>
<dbReference type="InterPro" id="IPR050098">
    <property type="entry name" value="TFPI/VKTCI-like"/>
</dbReference>
<dbReference type="PANTHER" id="PTHR10083">
    <property type="entry name" value="KUNITZ-TYPE PROTEASE INHIBITOR-RELATED"/>
    <property type="match status" value="1"/>
</dbReference>
<dbReference type="FunFam" id="4.10.410.10:FF:000021">
    <property type="entry name" value="Serine protease inhibitor, putative"/>
    <property type="match status" value="1"/>
</dbReference>
<keyword evidence="4" id="KW-0812">Transmembrane</keyword>
<dbReference type="EMBL" id="GEEE01015567">
    <property type="protein sequence ID" value="JAP47658.1"/>
    <property type="molecule type" value="Transcribed_RNA"/>
</dbReference>
<dbReference type="PRINTS" id="PR00759">
    <property type="entry name" value="BASICPTASE"/>
</dbReference>
<dbReference type="CDD" id="cd00109">
    <property type="entry name" value="Kunitz-type"/>
    <property type="match status" value="6"/>
</dbReference>
<dbReference type="FunFam" id="4.10.410.10:FF:000020">
    <property type="entry name" value="Collagen, type VI, alpha 3"/>
    <property type="match status" value="4"/>
</dbReference>
<feature type="domain" description="BPTI/Kunitz inhibitor" evidence="5">
    <location>
        <begin position="230"/>
        <end position="280"/>
    </location>
</feature>
<evidence type="ECO:0000313" key="6">
    <source>
        <dbReference type="EMBL" id="JAP47658.1"/>
    </source>
</evidence>
<dbReference type="SMART" id="SM00131">
    <property type="entry name" value="KU"/>
    <property type="match status" value="6"/>
</dbReference>
<dbReference type="Pfam" id="PF00014">
    <property type="entry name" value="Kunitz_BPTI"/>
    <property type="match status" value="6"/>
</dbReference>
<feature type="domain" description="BPTI/Kunitz inhibitor" evidence="5">
    <location>
        <begin position="420"/>
        <end position="470"/>
    </location>
</feature>
<dbReference type="InterPro" id="IPR036880">
    <property type="entry name" value="Kunitz_BPTI_sf"/>
</dbReference>
<dbReference type="AlphaFoldDB" id="A0A0X3P7B9"/>
<dbReference type="GO" id="GO:0004867">
    <property type="term" value="F:serine-type endopeptidase inhibitor activity"/>
    <property type="evidence" value="ECO:0007669"/>
    <property type="project" value="UniProtKB-KW"/>
</dbReference>
<feature type="domain" description="BPTI/Kunitz inhibitor" evidence="5">
    <location>
        <begin position="172"/>
        <end position="222"/>
    </location>
</feature>
<dbReference type="Gene3D" id="4.10.410.10">
    <property type="entry name" value="Pancreatic trypsin inhibitor Kunitz domain"/>
    <property type="match status" value="6"/>
</dbReference>
<dbReference type="PANTHER" id="PTHR10083:SF374">
    <property type="entry name" value="BPTI_KUNITZ INHIBITOR DOMAIN-CONTAINING PROTEIN"/>
    <property type="match status" value="1"/>
</dbReference>
<dbReference type="SUPFAM" id="SSF57362">
    <property type="entry name" value="BPTI-like"/>
    <property type="match status" value="6"/>
</dbReference>
<gene>
    <name evidence="6" type="ORF">TR143707</name>
</gene>
<dbReference type="InterPro" id="IPR002223">
    <property type="entry name" value="Kunitz_BPTI"/>
</dbReference>
<keyword evidence="1" id="KW-0646">Protease inhibitor</keyword>
<proteinExistence type="predicted"/>
<keyword evidence="2" id="KW-0722">Serine protease inhibitor</keyword>
<evidence type="ECO:0000256" key="4">
    <source>
        <dbReference type="SAM" id="Phobius"/>
    </source>
</evidence>
<feature type="domain" description="BPTI/Kunitz inhibitor" evidence="5">
    <location>
        <begin position="109"/>
        <end position="159"/>
    </location>
</feature>
<feature type="domain" description="BPTI/Kunitz inhibitor" evidence="5">
    <location>
        <begin position="291"/>
        <end position="341"/>
    </location>
</feature>
<organism evidence="6">
    <name type="scientific">Schistocephalus solidus</name>
    <name type="common">Tapeworm</name>
    <dbReference type="NCBI Taxonomy" id="70667"/>
    <lineage>
        <taxon>Eukaryota</taxon>
        <taxon>Metazoa</taxon>
        <taxon>Spiralia</taxon>
        <taxon>Lophotrochozoa</taxon>
        <taxon>Platyhelminthes</taxon>
        <taxon>Cestoda</taxon>
        <taxon>Eucestoda</taxon>
        <taxon>Diphyllobothriidea</taxon>
        <taxon>Diphyllobothriidae</taxon>
        <taxon>Schistocephalus</taxon>
    </lineage>
</organism>
<keyword evidence="4" id="KW-1133">Transmembrane helix</keyword>